<feature type="region of interest" description="Disordered" evidence="1">
    <location>
        <begin position="222"/>
        <end position="246"/>
    </location>
</feature>
<dbReference type="EMBL" id="JBFSOO010000001">
    <property type="protein sequence ID" value="MEZ6852107.1"/>
    <property type="molecule type" value="Genomic_DNA"/>
</dbReference>
<proteinExistence type="predicted"/>
<feature type="compositionally biased region" description="Basic and acidic residues" evidence="1">
    <location>
        <begin position="222"/>
        <end position="234"/>
    </location>
</feature>
<gene>
    <name evidence="2" type="ORF">AB2Z07_00940</name>
</gene>
<feature type="compositionally biased region" description="Gly residues" evidence="1">
    <location>
        <begin position="20"/>
        <end position="64"/>
    </location>
</feature>
<evidence type="ECO:0000313" key="2">
    <source>
        <dbReference type="EMBL" id="MEZ6852107.1"/>
    </source>
</evidence>
<sequence length="246" mass="25378">MLKLFGNMMSPSLGFAQEGAAGGEAASGGDAGGDGGSAGGEAGVEGEGGAASGGEGGDGGGSSDKGGSEKTPDYSTPEGFLTFARENGAFESADKYQIPTTFEGVDMPEHLSNQWDIKSDASMFAQMAAKHGLTQTQAEGVFKDYVTNAIEISTKAEAESLEAQKPEVIMKQVYGDKAAEAMPALERGLKALNIDASKGLRTHHAMKAIAELGRLVGEDGHFRNEGAGGAKDEEMSTEEWLKSAMN</sequence>
<name>A0ABV4JMY2_9BACT</name>
<dbReference type="Proteomes" id="UP001568358">
    <property type="component" value="Unassembled WGS sequence"/>
</dbReference>
<protein>
    <submittedName>
        <fullName evidence="2">Uncharacterized protein</fullName>
    </submittedName>
</protein>
<accession>A0ABV4JMY2</accession>
<evidence type="ECO:0000313" key="3">
    <source>
        <dbReference type="Proteomes" id="UP001568358"/>
    </source>
</evidence>
<feature type="region of interest" description="Disordered" evidence="1">
    <location>
        <begin position="13"/>
        <end position="79"/>
    </location>
</feature>
<reference evidence="2 3" key="1">
    <citation type="submission" date="2024-07" db="EMBL/GenBank/DDBJ databases">
        <title>Active virus-host system and metabolic interactions in a Lokiarchaeon culture.</title>
        <authorList>
            <person name="Ponce Toledo R.I."/>
            <person name="Rodrigues Oliveira T."/>
            <person name="Schleper C."/>
        </authorList>
    </citation>
    <scope>NUCLEOTIDE SEQUENCE [LARGE SCALE GENOMIC DNA]</scope>
    <source>
        <strain evidence="2 3">B35</strain>
    </source>
</reference>
<comment type="caution">
    <text evidence="2">The sequence shown here is derived from an EMBL/GenBank/DDBJ whole genome shotgun (WGS) entry which is preliminary data.</text>
</comment>
<organism evidence="2 3">
    <name type="scientific">Halodesulfovibrio aestuarii</name>
    <dbReference type="NCBI Taxonomy" id="126333"/>
    <lineage>
        <taxon>Bacteria</taxon>
        <taxon>Pseudomonadati</taxon>
        <taxon>Thermodesulfobacteriota</taxon>
        <taxon>Desulfovibrionia</taxon>
        <taxon>Desulfovibrionales</taxon>
        <taxon>Desulfovibrionaceae</taxon>
        <taxon>Halodesulfovibrio</taxon>
    </lineage>
</organism>
<keyword evidence="3" id="KW-1185">Reference proteome</keyword>
<evidence type="ECO:0000256" key="1">
    <source>
        <dbReference type="SAM" id="MobiDB-lite"/>
    </source>
</evidence>
<dbReference type="RefSeq" id="WP_371149780.1">
    <property type="nucleotide sequence ID" value="NZ_JBFSOO010000001.1"/>
</dbReference>